<protein>
    <submittedName>
        <fullName evidence="1">N-formylglutamate amidohydrolase</fullName>
    </submittedName>
</protein>
<dbReference type="Pfam" id="PF05013">
    <property type="entry name" value="FGase"/>
    <property type="match status" value="1"/>
</dbReference>
<evidence type="ECO:0000313" key="2">
    <source>
        <dbReference type="Proteomes" id="UP001060414"/>
    </source>
</evidence>
<dbReference type="Proteomes" id="UP001060414">
    <property type="component" value="Chromosome"/>
</dbReference>
<reference evidence="1" key="1">
    <citation type="journal article" date="2022" name="Environ. Microbiol.">
        <title>Geoalkalibacter halelectricus SAP #1 sp. nov. possessing extracellular electron transfer and mineral#reducing capabilities from a haloalkaline environment.</title>
        <authorList>
            <person name="Yadav S."/>
            <person name="Singh R."/>
            <person name="Sundharam S.S."/>
            <person name="Chaudhary S."/>
            <person name="Krishnamurthi S."/>
            <person name="Patil S.A."/>
        </authorList>
    </citation>
    <scope>NUCLEOTIDE SEQUENCE</scope>
    <source>
        <strain evidence="1">SAP-1</strain>
    </source>
</reference>
<proteinExistence type="predicted"/>
<organism evidence="1 2">
    <name type="scientific">Geoalkalibacter halelectricus</name>
    <dbReference type="NCBI Taxonomy" id="2847045"/>
    <lineage>
        <taxon>Bacteria</taxon>
        <taxon>Pseudomonadati</taxon>
        <taxon>Thermodesulfobacteriota</taxon>
        <taxon>Desulfuromonadia</taxon>
        <taxon>Desulfuromonadales</taxon>
        <taxon>Geoalkalibacteraceae</taxon>
        <taxon>Geoalkalibacter</taxon>
    </lineage>
</organism>
<keyword evidence="2" id="KW-1185">Reference proteome</keyword>
<dbReference type="Gene3D" id="3.40.630.40">
    <property type="entry name" value="Zn-dependent exopeptidases"/>
    <property type="match status" value="1"/>
</dbReference>
<dbReference type="SUPFAM" id="SSF53187">
    <property type="entry name" value="Zn-dependent exopeptidases"/>
    <property type="match status" value="1"/>
</dbReference>
<evidence type="ECO:0000313" key="1">
    <source>
        <dbReference type="EMBL" id="UWZ78018.1"/>
    </source>
</evidence>
<dbReference type="EMBL" id="CP092109">
    <property type="protein sequence ID" value="UWZ78018.1"/>
    <property type="molecule type" value="Genomic_DNA"/>
</dbReference>
<dbReference type="InterPro" id="IPR007709">
    <property type="entry name" value="N-FG_amidohydro"/>
</dbReference>
<sequence>MLRDWAGWQLILSCEHGGNQVPAAYRELLRDQGALLESHRGYDIGALELALDLARRLKVPLCAAQVTRLLVDLNRSPHNRRALFSEFSRTFSAREQETLLAEHYRPYRARVENLVAERLEQGGCVVHLAVHSFTPVLNGVTRPCDLGLLYDPRRACEASFCRDWQQRLHALAPELRIRRNYPYRGRSDALVTWLRRRLPAQRYLGLELEINQALALAGGRAWRELREILALSLAG</sequence>
<name>A0ABY5ZG25_9BACT</name>
<dbReference type="RefSeq" id="WP_260746366.1">
    <property type="nucleotide sequence ID" value="NZ_CP092109.1"/>
</dbReference>
<accession>A0ABY5ZG25</accession>
<gene>
    <name evidence="1" type="ORF">L9S41_09925</name>
</gene>